<evidence type="ECO:0000256" key="4">
    <source>
        <dbReference type="ARBA" id="ARBA00022833"/>
    </source>
</evidence>
<evidence type="ECO:0000259" key="6">
    <source>
        <dbReference type="Pfam" id="PF00413"/>
    </source>
</evidence>
<dbReference type="RefSeq" id="WP_054656123.1">
    <property type="nucleotide sequence ID" value="NZ_BBFL01000016.1"/>
</dbReference>
<dbReference type="GO" id="GO:0031012">
    <property type="term" value="C:extracellular matrix"/>
    <property type="evidence" value="ECO:0007669"/>
    <property type="project" value="InterPro"/>
</dbReference>
<feature type="chain" id="PRO_5011115138" description="Peptidase M10 metallopeptidase domain-containing protein" evidence="5">
    <location>
        <begin position="28"/>
        <end position="222"/>
    </location>
</feature>
<reference evidence="7 8" key="1">
    <citation type="submission" date="2015-11" db="EMBL/GenBank/DDBJ databases">
        <title>Draft genome sequences of new species of the genus Lactobacillus isolated from orchardgrass silage.</title>
        <authorList>
            <person name="Tohno M."/>
            <person name="Tanizawa Y."/>
            <person name="Arita M."/>
        </authorList>
    </citation>
    <scope>NUCLEOTIDE SEQUENCE [LARGE SCALE GENOMIC DNA]</scope>
    <source>
        <strain evidence="7 8">IWT126</strain>
    </source>
</reference>
<dbReference type="PROSITE" id="PS51257">
    <property type="entry name" value="PROKAR_LIPOPROTEIN"/>
    <property type="match status" value="1"/>
</dbReference>
<evidence type="ECO:0000256" key="3">
    <source>
        <dbReference type="ARBA" id="ARBA00022801"/>
    </source>
</evidence>
<keyword evidence="3" id="KW-0378">Hydrolase</keyword>
<evidence type="ECO:0000256" key="5">
    <source>
        <dbReference type="SAM" id="SignalP"/>
    </source>
</evidence>
<dbReference type="GO" id="GO:0004222">
    <property type="term" value="F:metalloendopeptidase activity"/>
    <property type="evidence" value="ECO:0007669"/>
    <property type="project" value="InterPro"/>
</dbReference>
<sequence length="222" mass="24387">MNKRIVYRLLAAVAVVAGFSCISPSHADAKLVTEADATQAQIKTDTYFGTVKASSDKWMDNATGSARVTPAAKRWQSTTITYKVASGSKYYDAVWRTAVKSWNRGGVVHLVTTSGKPDVLLGTSNSPKGKNGSSVGITYSSYYDHTRLNHLDVLAGAKSYIYRNVADHFHYSKQERTNVAEHELGHALGLEHNVGRSSVMYYATRDQSVAKPDFNGLKQSYR</sequence>
<evidence type="ECO:0000313" key="8">
    <source>
        <dbReference type="Proteomes" id="UP000198402"/>
    </source>
</evidence>
<gene>
    <name evidence="7" type="ORF">IWT126_00580</name>
</gene>
<dbReference type="InterPro" id="IPR001818">
    <property type="entry name" value="Pept_M10_metallopeptidase"/>
</dbReference>
<dbReference type="OrthoDB" id="2148705at2"/>
<dbReference type="EMBL" id="BCMG01000002">
    <property type="protein sequence ID" value="GAX00565.1"/>
    <property type="molecule type" value="Genomic_DNA"/>
</dbReference>
<dbReference type="Gene3D" id="3.40.390.10">
    <property type="entry name" value="Collagenase (Catalytic Domain)"/>
    <property type="match status" value="1"/>
</dbReference>
<evidence type="ECO:0000256" key="2">
    <source>
        <dbReference type="ARBA" id="ARBA00022723"/>
    </source>
</evidence>
<evidence type="ECO:0000256" key="1">
    <source>
        <dbReference type="ARBA" id="ARBA00022670"/>
    </source>
</evidence>
<evidence type="ECO:0000313" key="7">
    <source>
        <dbReference type="EMBL" id="GAX00565.1"/>
    </source>
</evidence>
<dbReference type="STRING" id="1302250.GCA_001313225_02978"/>
<accession>A0A1Z5IFJ7</accession>
<organism evidence="7 8">
    <name type="scientific">Secundilactobacillus silagei JCM 19001</name>
    <dbReference type="NCBI Taxonomy" id="1302250"/>
    <lineage>
        <taxon>Bacteria</taxon>
        <taxon>Bacillati</taxon>
        <taxon>Bacillota</taxon>
        <taxon>Bacilli</taxon>
        <taxon>Lactobacillales</taxon>
        <taxon>Lactobacillaceae</taxon>
        <taxon>Secundilactobacillus</taxon>
    </lineage>
</organism>
<protein>
    <recommendedName>
        <fullName evidence="6">Peptidase M10 metallopeptidase domain-containing protein</fullName>
    </recommendedName>
</protein>
<feature type="signal peptide" evidence="5">
    <location>
        <begin position="1"/>
        <end position="27"/>
    </location>
</feature>
<dbReference type="AlphaFoldDB" id="A0A1Z5IFJ7"/>
<dbReference type="InterPro" id="IPR024079">
    <property type="entry name" value="MetalloPept_cat_dom_sf"/>
</dbReference>
<proteinExistence type="predicted"/>
<dbReference type="GO" id="GO:0006508">
    <property type="term" value="P:proteolysis"/>
    <property type="evidence" value="ECO:0007669"/>
    <property type="project" value="UniProtKB-KW"/>
</dbReference>
<feature type="domain" description="Peptidase M10 metallopeptidase" evidence="6">
    <location>
        <begin position="173"/>
        <end position="221"/>
    </location>
</feature>
<keyword evidence="5" id="KW-0732">Signal</keyword>
<keyword evidence="1" id="KW-0645">Protease</keyword>
<name>A0A1Z5IFJ7_9LACO</name>
<comment type="caution">
    <text evidence="7">The sequence shown here is derived from an EMBL/GenBank/DDBJ whole genome shotgun (WGS) entry which is preliminary data.</text>
</comment>
<keyword evidence="4" id="KW-0862">Zinc</keyword>
<keyword evidence="8" id="KW-1185">Reference proteome</keyword>
<dbReference type="Pfam" id="PF00413">
    <property type="entry name" value="Peptidase_M10"/>
    <property type="match status" value="1"/>
</dbReference>
<keyword evidence="2" id="KW-0479">Metal-binding</keyword>
<dbReference type="Proteomes" id="UP000198402">
    <property type="component" value="Unassembled WGS sequence"/>
</dbReference>
<dbReference type="GO" id="GO:0008270">
    <property type="term" value="F:zinc ion binding"/>
    <property type="evidence" value="ECO:0007669"/>
    <property type="project" value="InterPro"/>
</dbReference>
<dbReference type="SUPFAM" id="SSF55486">
    <property type="entry name" value="Metalloproteases ('zincins'), catalytic domain"/>
    <property type="match status" value="1"/>
</dbReference>